<dbReference type="GO" id="GO:0007601">
    <property type="term" value="P:visual perception"/>
    <property type="evidence" value="ECO:0007669"/>
    <property type="project" value="UniProtKB-KW"/>
</dbReference>
<feature type="compositionally biased region" description="Basic and acidic residues" evidence="9">
    <location>
        <begin position="137"/>
        <end position="154"/>
    </location>
</feature>
<evidence type="ECO:0000259" key="10">
    <source>
        <dbReference type="PROSITE" id="PS50222"/>
    </source>
</evidence>
<dbReference type="PROSITE" id="PS00018">
    <property type="entry name" value="EF_HAND_1"/>
    <property type="match status" value="2"/>
</dbReference>
<feature type="compositionally biased region" description="Basic and acidic residues" evidence="9">
    <location>
        <begin position="162"/>
        <end position="187"/>
    </location>
</feature>
<protein>
    <submittedName>
        <fullName evidence="11">Recoverin</fullName>
    </submittedName>
</protein>
<keyword evidence="3" id="KW-0519">Myristate</keyword>
<keyword evidence="5" id="KW-0677">Repeat</keyword>
<dbReference type="PANTHER" id="PTHR23055:SF20">
    <property type="entry name" value="RECOVERIN"/>
    <property type="match status" value="1"/>
</dbReference>
<keyword evidence="8" id="KW-0844">Vision</keyword>
<evidence type="ECO:0000256" key="1">
    <source>
        <dbReference type="ARBA" id="ARBA00006049"/>
    </source>
</evidence>
<dbReference type="Pfam" id="PF13833">
    <property type="entry name" value="EF-hand_8"/>
    <property type="match status" value="1"/>
</dbReference>
<dbReference type="OMA" id="VIAIFKM"/>
<dbReference type="Proteomes" id="UP000002279">
    <property type="component" value="Unplaced"/>
</dbReference>
<dbReference type="SUPFAM" id="SSF47473">
    <property type="entry name" value="EF-hand"/>
    <property type="match status" value="1"/>
</dbReference>
<evidence type="ECO:0000256" key="4">
    <source>
        <dbReference type="ARBA" id="ARBA00022723"/>
    </source>
</evidence>
<dbReference type="InterPro" id="IPR018247">
    <property type="entry name" value="EF_Hand_1_Ca_BS"/>
</dbReference>
<sequence length="187" mass="21647">MGNSRSGALSREILEELRVSTKFDEEELCSWYRAFVSECPSGRISRRDFESIYGRFFPDADPSAYAQHVFRSFDTNSDGSLDFKEYVVALHMTTAGRADRKLAWAFSLYDVDGNGTISKNEVLEIVQAIFKMISAEDQKHLSQDEDTPEKRTEKIWMSFGKTENDKLTEEEFFEPRRAKDRVQEEKP</sequence>
<dbReference type="InterPro" id="IPR002048">
    <property type="entry name" value="EF_hand_dom"/>
</dbReference>
<evidence type="ECO:0000256" key="3">
    <source>
        <dbReference type="ARBA" id="ARBA00022707"/>
    </source>
</evidence>
<dbReference type="InterPro" id="IPR011992">
    <property type="entry name" value="EF-hand-dom_pair"/>
</dbReference>
<keyword evidence="2" id="KW-0716">Sensory transduction</keyword>
<evidence type="ECO:0000256" key="9">
    <source>
        <dbReference type="SAM" id="MobiDB-lite"/>
    </source>
</evidence>
<dbReference type="GO" id="GO:0007602">
    <property type="term" value="P:phototransduction"/>
    <property type="evidence" value="ECO:0007669"/>
    <property type="project" value="Ensembl"/>
</dbReference>
<feature type="domain" description="EF-hand" evidence="10">
    <location>
        <begin position="97"/>
        <end position="132"/>
    </location>
</feature>
<evidence type="ECO:0000256" key="7">
    <source>
        <dbReference type="ARBA" id="ARBA00023288"/>
    </source>
</evidence>
<dbReference type="GO" id="GO:0009966">
    <property type="term" value="P:regulation of signal transduction"/>
    <property type="evidence" value="ECO:0000318"/>
    <property type="project" value="GO_Central"/>
</dbReference>
<dbReference type="PANTHER" id="PTHR23055">
    <property type="entry name" value="CALCIUM BINDING PROTEINS"/>
    <property type="match status" value="1"/>
</dbReference>
<dbReference type="InterPro" id="IPR028846">
    <property type="entry name" value="Recoverin"/>
</dbReference>
<dbReference type="AlphaFoldDB" id="A0A6I8PFA5"/>
<evidence type="ECO:0000256" key="2">
    <source>
        <dbReference type="ARBA" id="ARBA00022606"/>
    </source>
</evidence>
<feature type="region of interest" description="Disordered" evidence="9">
    <location>
        <begin position="137"/>
        <end position="187"/>
    </location>
</feature>
<reference evidence="11" key="2">
    <citation type="submission" date="2025-09" db="UniProtKB">
        <authorList>
            <consortium name="Ensembl"/>
        </authorList>
    </citation>
    <scope>IDENTIFICATION</scope>
    <source>
        <strain evidence="11">Glennie</strain>
    </source>
</reference>
<keyword evidence="12" id="KW-1185">Reference proteome</keyword>
<dbReference type="CDD" id="cd00051">
    <property type="entry name" value="EFh"/>
    <property type="match status" value="2"/>
</dbReference>
<dbReference type="InParanoid" id="A0A6I8PFA5"/>
<dbReference type="Ensembl" id="ENSOANT00000065243.1">
    <property type="protein sequence ID" value="ENSOANP00000053495.1"/>
    <property type="gene ID" value="ENSOANG00000049018.1"/>
</dbReference>
<evidence type="ECO:0000256" key="5">
    <source>
        <dbReference type="ARBA" id="ARBA00022737"/>
    </source>
</evidence>
<dbReference type="FunCoup" id="A0A6I8PFA5">
    <property type="interactions" value="48"/>
</dbReference>
<dbReference type="PROSITE" id="PS50222">
    <property type="entry name" value="EF_HAND_2"/>
    <property type="match status" value="2"/>
</dbReference>
<evidence type="ECO:0000313" key="12">
    <source>
        <dbReference type="Proteomes" id="UP000002279"/>
    </source>
</evidence>
<gene>
    <name evidence="11" type="primary">RCVRN</name>
</gene>
<proteinExistence type="inferred from homology"/>
<dbReference type="FunFam" id="1.10.238.10:FF:000009">
    <property type="entry name" value="Visinin-like protein 1"/>
    <property type="match status" value="1"/>
</dbReference>
<keyword evidence="7" id="KW-0449">Lipoprotein</keyword>
<dbReference type="SMART" id="SM00054">
    <property type="entry name" value="EFh"/>
    <property type="match status" value="2"/>
</dbReference>
<comment type="similarity">
    <text evidence="1">Belongs to the recoverin family.</text>
</comment>
<evidence type="ECO:0000256" key="6">
    <source>
        <dbReference type="ARBA" id="ARBA00022837"/>
    </source>
</evidence>
<dbReference type="GO" id="GO:0051924">
    <property type="term" value="P:regulation of calcium ion transport"/>
    <property type="evidence" value="ECO:0007669"/>
    <property type="project" value="Ensembl"/>
</dbReference>
<dbReference type="GeneTree" id="ENSGT00940000159441"/>
<dbReference type="Gene3D" id="1.10.238.10">
    <property type="entry name" value="EF-hand"/>
    <property type="match status" value="2"/>
</dbReference>
<keyword evidence="4" id="KW-0479">Metal-binding</keyword>
<accession>A0A6I8PFA5</accession>
<dbReference type="PRINTS" id="PR00450">
    <property type="entry name" value="RECOVERIN"/>
</dbReference>
<feature type="domain" description="EF-hand" evidence="10">
    <location>
        <begin position="61"/>
        <end position="96"/>
    </location>
</feature>
<dbReference type="Bgee" id="ENSOANG00000049018">
    <property type="expression patterns" value="Expressed in endometrium"/>
</dbReference>
<organism evidence="11 12">
    <name type="scientific">Ornithorhynchus anatinus</name>
    <name type="common">Duckbill platypus</name>
    <dbReference type="NCBI Taxonomy" id="9258"/>
    <lineage>
        <taxon>Eukaryota</taxon>
        <taxon>Metazoa</taxon>
        <taxon>Chordata</taxon>
        <taxon>Craniata</taxon>
        <taxon>Vertebrata</taxon>
        <taxon>Euteleostomi</taxon>
        <taxon>Mammalia</taxon>
        <taxon>Monotremata</taxon>
        <taxon>Ornithorhynchidae</taxon>
        <taxon>Ornithorhynchus</taxon>
    </lineage>
</organism>
<evidence type="ECO:0000313" key="11">
    <source>
        <dbReference type="Ensembl" id="ENSOANP00000053495.1"/>
    </source>
</evidence>
<dbReference type="Pfam" id="PF13499">
    <property type="entry name" value="EF-hand_7"/>
    <property type="match status" value="1"/>
</dbReference>
<dbReference type="GO" id="GO:0005509">
    <property type="term" value="F:calcium ion binding"/>
    <property type="evidence" value="ECO:0000318"/>
    <property type="project" value="GO_Central"/>
</dbReference>
<keyword evidence="6" id="KW-0106">Calcium</keyword>
<name>A0A6I8PFA5_ORNAN</name>
<evidence type="ECO:0000256" key="8">
    <source>
        <dbReference type="ARBA" id="ARBA00023305"/>
    </source>
</evidence>
<reference evidence="11" key="1">
    <citation type="submission" date="2025-08" db="UniProtKB">
        <authorList>
            <consortium name="Ensembl"/>
        </authorList>
    </citation>
    <scope>IDENTIFICATION</scope>
    <source>
        <strain evidence="11">Glennie</strain>
    </source>
</reference>